<dbReference type="InterPro" id="IPR007645">
    <property type="entry name" value="RNA_pol_Rpb2_3"/>
</dbReference>
<dbReference type="GO" id="GO:0006351">
    <property type="term" value="P:DNA-templated transcription"/>
    <property type="evidence" value="ECO:0007669"/>
    <property type="project" value="InterPro"/>
</dbReference>
<dbReference type="GO" id="GO:0000428">
    <property type="term" value="C:DNA-directed RNA polymerase complex"/>
    <property type="evidence" value="ECO:0007669"/>
    <property type="project" value="UniProtKB-KW"/>
</dbReference>
<dbReference type="SUPFAM" id="SSF64484">
    <property type="entry name" value="beta and beta-prime subunits of DNA dependent RNA-polymerase"/>
    <property type="match status" value="1"/>
</dbReference>
<reference evidence="9" key="1">
    <citation type="journal article" date="2020" name="Nature">
        <title>Giant virus diversity and host interactions through global metagenomics.</title>
        <authorList>
            <person name="Schulz F."/>
            <person name="Roux S."/>
            <person name="Paez-Espino D."/>
            <person name="Jungbluth S."/>
            <person name="Walsh D.A."/>
            <person name="Denef V.J."/>
            <person name="McMahon K.D."/>
            <person name="Konstantinidis K.T."/>
            <person name="Eloe-Fadrosh E.A."/>
            <person name="Kyrpides N.C."/>
            <person name="Woyke T."/>
        </authorList>
    </citation>
    <scope>NUCLEOTIDE SEQUENCE</scope>
    <source>
        <strain evidence="9">GVMAG-M-3300025880-56</strain>
    </source>
</reference>
<dbReference type="GO" id="GO:0016539">
    <property type="term" value="P:intein-mediated protein splicing"/>
    <property type="evidence" value="ECO:0007669"/>
    <property type="project" value="InterPro"/>
</dbReference>
<dbReference type="Gene3D" id="3.90.1100.10">
    <property type="match status" value="2"/>
</dbReference>
<evidence type="ECO:0000256" key="2">
    <source>
        <dbReference type="ARBA" id="ARBA00022478"/>
    </source>
</evidence>
<dbReference type="InterPro" id="IPR037033">
    <property type="entry name" value="DNA-dir_RNAP_su2_hyb_sf"/>
</dbReference>
<dbReference type="InterPro" id="IPR007120">
    <property type="entry name" value="DNA-dir_RNAP_su2_dom"/>
</dbReference>
<dbReference type="PANTHER" id="PTHR20856">
    <property type="entry name" value="DNA-DIRECTED RNA POLYMERASE I SUBUNIT 2"/>
    <property type="match status" value="1"/>
</dbReference>
<dbReference type="EC" id="2.7.7.6" evidence="1"/>
<dbReference type="InterPro" id="IPR036844">
    <property type="entry name" value="Hint_dom_sf"/>
</dbReference>
<dbReference type="Gene3D" id="2.40.270.10">
    <property type="entry name" value="DNA-directed RNA polymerase, subunit 2, domain 6"/>
    <property type="match status" value="1"/>
</dbReference>
<dbReference type="InterPro" id="IPR007644">
    <property type="entry name" value="RNA_pol_bsu_protrusion"/>
</dbReference>
<dbReference type="PROSITE" id="PS50819">
    <property type="entry name" value="INTEIN_ENDONUCLEASE"/>
    <property type="match status" value="1"/>
</dbReference>
<sequence length="1150" mass="132548">MDENNIKRVKSFLKINNIEAIQLKAFDFFCKHSIKKILEGKVIDTNDYKIIIKNVFLEPPELSITECLKTLSTYSSVLYANIDCYYKNNNNSKTYNTTVTMGEIPIMVGSCMCKVKPEDLRFKCYFIIKGLKKYVTAEERISFNSVFLLAKKKEFNFKMYVEFKSINNIKSSFIDIGLKNNKIMVYCPDIFQKELIGIYSFLLLFLSKDSIKKYNNTIFEKIDHKFHTKLAEIMVSNFDEEDIKDFSNEDAIKTTINDKFLIHMKGSSLQKKGKFIFYLLSVLYKGILNITSIDNRDHYGNKRIYNVCTFLSIELMHVFEKKFKKKCIKVFNETGQLSNEIILKNFEKCCDFTTSLKGCLTMNTWIGKITTNQNVSQIFDCFNELNYYDNISKINTPIKNENNKVKEARDFDLTQSDIMCPFSTPDGKKVGLIKHFSMQAHLSLDNSIVIDQMVRSMIGDRLNEDKHTPLFVNGNWLGSIDKDKIDETIAILLKLKTVYRLFDISIYYNHNNESILVHTDAGRIMYPIVLKPFEHTNIIHFKELLAGGYIAYMDKNEMEMYKMDEKDIFTRTISDKSKLPFDFLFPACLGYIGTMTPFSNHNQSPRNIYQCQMSKQAISGHTTVKDDKSNVNNILVHAQTPIVNTIFNTLEHTYINPTGFNVIMALMPFYGENQEDSLILNKSSVDRGLFLSERETTHTHILESDDILWSPIINPQKEFLKLVDGIVKVGSILEKNDVMICLKKFKVGPHDNNFEPYAALKHDSENSCRVKSVTFDKTSKNDIIIRVTVVEFLIPAIGDKFCLTDDHQVLTSNGWKGIADVTLDDEVCCMDASDETIVYEKPSEVVSFECENETLYEIDTQYISLMTTMNHRMFVKTNSKNSVYRFVDAQNCLHKRLKYKKNAKGGLKHTIDLDDIKYNDFFLQFLGIFMSEGWCCGGCIIISSCKDRIKKQLLVIERKLNWNFNKSTDHKWYVCKKRGPNNEVIDFFKNLSIGAINKSLPNYVFKLCKKKCIILLNALISGDGHISHGCHRYSTSSTKLKDDMQTLALHCGFSSNASIFKKKGTEYSIKSNINNRISVGTINADSWYISILKRIKEPLVNSYKIQDKLIENFSGKVYCLTTKTGLFYVRRHGKTVWSGNSSRHGKQKED</sequence>
<dbReference type="GO" id="GO:0004519">
    <property type="term" value="F:endonuclease activity"/>
    <property type="evidence" value="ECO:0007669"/>
    <property type="project" value="InterPro"/>
</dbReference>
<dbReference type="AlphaFoldDB" id="A0A6C0JBE8"/>
<evidence type="ECO:0000256" key="3">
    <source>
        <dbReference type="ARBA" id="ARBA00022679"/>
    </source>
</evidence>
<dbReference type="InterPro" id="IPR004042">
    <property type="entry name" value="Intein_endonuc_central"/>
</dbReference>
<evidence type="ECO:0000256" key="4">
    <source>
        <dbReference type="ARBA" id="ARBA00022695"/>
    </source>
</evidence>
<dbReference type="Pfam" id="PF04563">
    <property type="entry name" value="RNA_pol_Rpb2_1"/>
    <property type="match status" value="1"/>
</dbReference>
<dbReference type="InterPro" id="IPR006142">
    <property type="entry name" value="INTEIN"/>
</dbReference>
<keyword evidence="2" id="KW-0240">DNA-directed RNA polymerase</keyword>
<dbReference type="PROSITE" id="PS50817">
    <property type="entry name" value="INTEIN_N_TER"/>
    <property type="match status" value="1"/>
</dbReference>
<dbReference type="Pfam" id="PF00562">
    <property type="entry name" value="RNA_pol_Rpb2_6"/>
    <property type="match status" value="1"/>
</dbReference>
<dbReference type="SUPFAM" id="SSF51294">
    <property type="entry name" value="Hedgehog/intein (Hint) domain"/>
    <property type="match status" value="1"/>
</dbReference>
<dbReference type="InterPro" id="IPR006141">
    <property type="entry name" value="Intein_N"/>
</dbReference>
<dbReference type="PRINTS" id="PR00379">
    <property type="entry name" value="INTEIN"/>
</dbReference>
<evidence type="ECO:0000256" key="1">
    <source>
        <dbReference type="ARBA" id="ARBA00012418"/>
    </source>
</evidence>
<dbReference type="EMBL" id="MN740351">
    <property type="protein sequence ID" value="QHU02006.1"/>
    <property type="molecule type" value="Genomic_DNA"/>
</dbReference>
<keyword evidence="5" id="KW-0068">Autocatalytic cleavage</keyword>
<feature type="domain" description="DOD-type homing endonuclease" evidence="8">
    <location>
        <begin position="925"/>
        <end position="1053"/>
    </location>
</feature>
<dbReference type="GO" id="GO:0003677">
    <property type="term" value="F:DNA binding"/>
    <property type="evidence" value="ECO:0007669"/>
    <property type="project" value="InterPro"/>
</dbReference>
<evidence type="ECO:0000259" key="8">
    <source>
        <dbReference type="PROSITE" id="PS50819"/>
    </source>
</evidence>
<evidence type="ECO:0000256" key="5">
    <source>
        <dbReference type="ARBA" id="ARBA00022813"/>
    </source>
</evidence>
<dbReference type="Gene3D" id="2.170.16.10">
    <property type="entry name" value="Hedgehog/Intein (Hint) domain"/>
    <property type="match status" value="1"/>
</dbReference>
<dbReference type="GO" id="GO:0003899">
    <property type="term" value="F:DNA-directed RNA polymerase activity"/>
    <property type="evidence" value="ECO:0007669"/>
    <property type="project" value="UniProtKB-EC"/>
</dbReference>
<dbReference type="Gene3D" id="3.10.28.10">
    <property type="entry name" value="Homing endonucleases"/>
    <property type="match status" value="1"/>
</dbReference>
<dbReference type="InterPro" id="IPR015712">
    <property type="entry name" value="DNA-dir_RNA_pol_su2"/>
</dbReference>
<evidence type="ECO:0000256" key="6">
    <source>
        <dbReference type="ARBA" id="ARBA00023000"/>
    </source>
</evidence>
<accession>A0A6C0JBE8</accession>
<evidence type="ECO:0000313" key="9">
    <source>
        <dbReference type="EMBL" id="QHU02006.1"/>
    </source>
</evidence>
<protein>
    <recommendedName>
        <fullName evidence="1">DNA-directed RNA polymerase</fullName>
        <ecNumber evidence="1">2.7.7.6</ecNumber>
    </recommendedName>
</protein>
<dbReference type="Pfam" id="PF04565">
    <property type="entry name" value="RNA_pol_Rpb2_3"/>
    <property type="match status" value="1"/>
</dbReference>
<dbReference type="SUPFAM" id="SSF55608">
    <property type="entry name" value="Homing endonucleases"/>
    <property type="match status" value="1"/>
</dbReference>
<name>A0A6C0JBE8_9ZZZZ</name>
<dbReference type="GO" id="GO:0032549">
    <property type="term" value="F:ribonucleoside binding"/>
    <property type="evidence" value="ECO:0007669"/>
    <property type="project" value="InterPro"/>
</dbReference>
<keyword evidence="7" id="KW-0804">Transcription</keyword>
<keyword evidence="3" id="KW-0808">Transferase</keyword>
<keyword evidence="4" id="KW-0548">Nucleotidyltransferase</keyword>
<dbReference type="InterPro" id="IPR027434">
    <property type="entry name" value="Homing_endonucl"/>
</dbReference>
<evidence type="ECO:0000256" key="7">
    <source>
        <dbReference type="ARBA" id="ARBA00023163"/>
    </source>
</evidence>
<proteinExistence type="predicted"/>
<organism evidence="9">
    <name type="scientific">viral metagenome</name>
    <dbReference type="NCBI Taxonomy" id="1070528"/>
    <lineage>
        <taxon>unclassified sequences</taxon>
        <taxon>metagenomes</taxon>
        <taxon>organismal metagenomes</taxon>
    </lineage>
</organism>
<keyword evidence="6" id="KW-0651">Protein splicing</keyword>